<dbReference type="GO" id="GO:0003723">
    <property type="term" value="F:RNA binding"/>
    <property type="evidence" value="ECO:0007669"/>
    <property type="project" value="UniProtKB-UniRule"/>
</dbReference>
<evidence type="ECO:0000256" key="3">
    <source>
        <dbReference type="PROSITE-ProRule" id="PRU00117"/>
    </source>
</evidence>
<dbReference type="OrthoDB" id="95206at2"/>
<keyword evidence="2 5" id="KW-0413">Isomerase</keyword>
<keyword evidence="1 3" id="KW-0694">RNA-binding</keyword>
<dbReference type="InterPro" id="IPR020103">
    <property type="entry name" value="PsdUridine_synth_cat_dom_sf"/>
</dbReference>
<evidence type="ECO:0000313" key="5">
    <source>
        <dbReference type="EMBL" id="STO30863.1"/>
    </source>
</evidence>
<dbReference type="SUPFAM" id="SSF55120">
    <property type="entry name" value="Pseudouridine synthase"/>
    <property type="match status" value="1"/>
</dbReference>
<dbReference type="GO" id="GO:0031119">
    <property type="term" value="P:tRNA pseudouridine synthesis"/>
    <property type="evidence" value="ECO:0007669"/>
    <property type="project" value="TreeGrafter"/>
</dbReference>
<dbReference type="Gene3D" id="3.30.70.580">
    <property type="entry name" value="Pseudouridine synthase I, catalytic domain, N-terminal subdomain"/>
    <property type="match status" value="1"/>
</dbReference>
<organism evidence="5 6">
    <name type="scientific">Fusobacterium necrogenes</name>
    <dbReference type="NCBI Taxonomy" id="858"/>
    <lineage>
        <taxon>Bacteria</taxon>
        <taxon>Fusobacteriati</taxon>
        <taxon>Fusobacteriota</taxon>
        <taxon>Fusobacteriia</taxon>
        <taxon>Fusobacteriales</taxon>
        <taxon>Fusobacteriaceae</taxon>
        <taxon>Fusobacterium</taxon>
    </lineage>
</organism>
<proteinExistence type="predicted"/>
<name>A0A377GVJ5_9FUSO</name>
<dbReference type="InterPro" id="IPR009019">
    <property type="entry name" value="KH_sf_prok-type"/>
</dbReference>
<dbReference type="RefSeq" id="WP_115268658.1">
    <property type="nucleotide sequence ID" value="NZ_CASFEE010000017.1"/>
</dbReference>
<reference evidence="5 6" key="1">
    <citation type="submission" date="2018-06" db="EMBL/GenBank/DDBJ databases">
        <authorList>
            <consortium name="Pathogen Informatics"/>
            <person name="Doyle S."/>
        </authorList>
    </citation>
    <scope>NUCLEOTIDE SEQUENCE [LARGE SCALE GENOMIC DNA]</scope>
    <source>
        <strain evidence="5 6">NCTC10723</strain>
    </source>
</reference>
<dbReference type="Pfam" id="PF07650">
    <property type="entry name" value="KH_2"/>
    <property type="match status" value="1"/>
</dbReference>
<dbReference type="PROSITE" id="PS50084">
    <property type="entry name" value="KH_TYPE_1"/>
    <property type="match status" value="1"/>
</dbReference>
<dbReference type="EMBL" id="UGGU01000003">
    <property type="protein sequence ID" value="STO30863.1"/>
    <property type="molecule type" value="Genomic_DNA"/>
</dbReference>
<feature type="domain" description="KH type-2" evidence="4">
    <location>
        <begin position="246"/>
        <end position="276"/>
    </location>
</feature>
<dbReference type="InterPro" id="IPR004044">
    <property type="entry name" value="KH_dom_type_2"/>
</dbReference>
<dbReference type="PANTHER" id="PTHR11142:SF0">
    <property type="entry name" value="TRNA PSEUDOURIDINE SYNTHASE-LIKE 1"/>
    <property type="match status" value="1"/>
</dbReference>
<evidence type="ECO:0000256" key="1">
    <source>
        <dbReference type="ARBA" id="ARBA00022884"/>
    </source>
</evidence>
<protein>
    <submittedName>
        <fullName evidence="5">tRNA pseudouridine synthase A</fullName>
        <ecNumber evidence="5">5.4.99.12</ecNumber>
    </submittedName>
</protein>
<dbReference type="AlphaFoldDB" id="A0A377GVJ5"/>
<sequence length="284" mass="33102">MNIRSMEKINKWGYMFYIKYDGTKFHSFDEMSGKKTVKGKFKEIMAKLDFTWAKGIQQGGRTDAKVSAIENILYVSSKFDGDVKGLQRSFNSLSDDSLKVTMIKKTFPNLMFPELISKREYIYEYPRKRIKNSLEEIERLCMELSGKYDVSEFTDKKGLELKEHIREVEISYRKDKLYFLGNSFMPKQVRTMSGYILIGKKEPLEGRYLTLSKIVLTKELKDMILEEVKDIVIDGVEKIERNLGKTLYIFYIKNSKKGELIGKNGKNIKALKKIYGDIVVKEIC</sequence>
<accession>A0A377GVJ5</accession>
<dbReference type="Gene3D" id="3.30.70.660">
    <property type="entry name" value="Pseudouridine synthase I, catalytic domain, C-terminal subdomain"/>
    <property type="match status" value="1"/>
</dbReference>
<keyword evidence="6" id="KW-1185">Reference proteome</keyword>
<evidence type="ECO:0000313" key="6">
    <source>
        <dbReference type="Proteomes" id="UP000255328"/>
    </source>
</evidence>
<dbReference type="GO" id="GO:0160147">
    <property type="term" value="F:tRNA pseudouridine(38-40) synthase activity"/>
    <property type="evidence" value="ECO:0007669"/>
    <property type="project" value="UniProtKB-EC"/>
</dbReference>
<evidence type="ECO:0000259" key="4">
    <source>
        <dbReference type="Pfam" id="PF07650"/>
    </source>
</evidence>
<dbReference type="InterPro" id="IPR020095">
    <property type="entry name" value="PsdUridine_synth_TruA_C"/>
</dbReference>
<dbReference type="InterPro" id="IPR020094">
    <property type="entry name" value="TruA/RsuA/RluB/E/F_N"/>
</dbReference>
<dbReference type="EC" id="5.4.99.12" evidence="5"/>
<dbReference type="Gene3D" id="3.30.300.20">
    <property type="match status" value="1"/>
</dbReference>
<dbReference type="InterPro" id="IPR015946">
    <property type="entry name" value="KH_dom-like_a/b"/>
</dbReference>
<gene>
    <name evidence="5" type="primary">truA_1</name>
    <name evidence="5" type="ORF">NCTC10723_00293</name>
</gene>
<dbReference type="InterPro" id="IPR001406">
    <property type="entry name" value="PsdUridine_synth_TruA"/>
</dbReference>
<dbReference type="Proteomes" id="UP000255328">
    <property type="component" value="Unassembled WGS sequence"/>
</dbReference>
<dbReference type="PANTHER" id="PTHR11142">
    <property type="entry name" value="PSEUDOURIDYLATE SYNTHASE"/>
    <property type="match status" value="1"/>
</dbReference>
<dbReference type="SUPFAM" id="SSF54814">
    <property type="entry name" value="Prokaryotic type KH domain (KH-domain type II)"/>
    <property type="match status" value="1"/>
</dbReference>
<evidence type="ECO:0000256" key="2">
    <source>
        <dbReference type="ARBA" id="ARBA00023235"/>
    </source>
</evidence>